<sequence>MAPPASPSLAEGPASKRTAHHPSASNARAPLPARNPASVRPLSRPSPAKGLAPPLQSPLRSSISALGKDDVSSFICDHMCPTCSALVDGYPISGLKSCNSHPQVRVHCVLQWVPRTAYPWGKEPMRSG</sequence>
<proteinExistence type="predicted"/>
<evidence type="ECO:0000313" key="3">
    <source>
        <dbReference type="Proteomes" id="UP001152320"/>
    </source>
</evidence>
<reference evidence="2" key="1">
    <citation type="submission" date="2021-10" db="EMBL/GenBank/DDBJ databases">
        <title>Tropical sea cucumber genome reveals ecological adaptation and Cuvierian tubules defense mechanism.</title>
        <authorList>
            <person name="Chen T."/>
        </authorList>
    </citation>
    <scope>NUCLEOTIDE SEQUENCE</scope>
    <source>
        <strain evidence="2">Nanhai2018</strain>
        <tissue evidence="2">Muscle</tissue>
    </source>
</reference>
<gene>
    <name evidence="2" type="ORF">HOLleu_40713</name>
</gene>
<evidence type="ECO:0000313" key="2">
    <source>
        <dbReference type="EMBL" id="KAJ8020969.1"/>
    </source>
</evidence>
<organism evidence="2 3">
    <name type="scientific">Holothuria leucospilota</name>
    <name type="common">Black long sea cucumber</name>
    <name type="synonym">Mertensiothuria leucospilota</name>
    <dbReference type="NCBI Taxonomy" id="206669"/>
    <lineage>
        <taxon>Eukaryota</taxon>
        <taxon>Metazoa</taxon>
        <taxon>Echinodermata</taxon>
        <taxon>Eleutherozoa</taxon>
        <taxon>Echinozoa</taxon>
        <taxon>Holothuroidea</taxon>
        <taxon>Aspidochirotacea</taxon>
        <taxon>Aspidochirotida</taxon>
        <taxon>Holothuriidae</taxon>
        <taxon>Holothuria</taxon>
    </lineage>
</organism>
<dbReference type="Proteomes" id="UP001152320">
    <property type="component" value="Chromosome 22"/>
</dbReference>
<feature type="compositionally biased region" description="Low complexity" evidence="1">
    <location>
        <begin position="22"/>
        <end position="38"/>
    </location>
</feature>
<evidence type="ECO:0000256" key="1">
    <source>
        <dbReference type="SAM" id="MobiDB-lite"/>
    </source>
</evidence>
<protein>
    <submittedName>
        <fullName evidence="2">Uncharacterized protein</fullName>
    </submittedName>
</protein>
<feature type="region of interest" description="Disordered" evidence="1">
    <location>
        <begin position="1"/>
        <end position="61"/>
    </location>
</feature>
<accession>A0A9Q0YI16</accession>
<name>A0A9Q0YI16_HOLLE</name>
<keyword evidence="3" id="KW-1185">Reference proteome</keyword>
<dbReference type="EMBL" id="JAIZAY010000022">
    <property type="protein sequence ID" value="KAJ8020969.1"/>
    <property type="molecule type" value="Genomic_DNA"/>
</dbReference>
<comment type="caution">
    <text evidence="2">The sequence shown here is derived from an EMBL/GenBank/DDBJ whole genome shotgun (WGS) entry which is preliminary data.</text>
</comment>
<dbReference type="AlphaFoldDB" id="A0A9Q0YI16"/>